<protein>
    <submittedName>
        <fullName evidence="2">Uncharacterized protein</fullName>
    </submittedName>
</protein>
<organism evidence="2 3">
    <name type="scientific">Ligilactobacillus salivarius</name>
    <dbReference type="NCBI Taxonomy" id="1624"/>
    <lineage>
        <taxon>Bacteria</taxon>
        <taxon>Bacillati</taxon>
        <taxon>Bacillota</taxon>
        <taxon>Bacilli</taxon>
        <taxon>Lactobacillales</taxon>
        <taxon>Lactobacillaceae</taxon>
        <taxon>Ligilactobacillus</taxon>
    </lineage>
</organism>
<name>A0ABD6J7S3_9LACO</name>
<feature type="transmembrane region" description="Helical" evidence="1">
    <location>
        <begin position="75"/>
        <end position="96"/>
    </location>
</feature>
<sequence length="102" mass="12027">MNNDYVTHPELKLSEEKTQRKLDNLDNKITQVDNKLDYKFNKLDEKIDYKFNESDKKIDSKFDLLNTKIDSLTKLVWWIIGLLTTGVVLPAIAYFVKTIFLK</sequence>
<dbReference type="EMBL" id="VSTR01000023">
    <property type="protein sequence ID" value="MYY73808.1"/>
    <property type="molecule type" value="Genomic_DNA"/>
</dbReference>
<evidence type="ECO:0000313" key="3">
    <source>
        <dbReference type="Proteomes" id="UP000470980"/>
    </source>
</evidence>
<keyword evidence="1" id="KW-1133">Transmembrane helix</keyword>
<reference evidence="2 3" key="1">
    <citation type="journal article" date="2020" name="Food Funct.">
        <title>Screening of Lactobacillus salivarius strains from the feces of Chinese populations and the evaluation of their effects against intestinal inflammation in mice.</title>
        <authorList>
            <person name="Zhai Q."/>
            <person name="Shen X."/>
            <person name="Cen S."/>
            <person name="Zhang C."/>
            <person name="Tian F."/>
            <person name="Zhao J."/>
            <person name="Zhang H."/>
            <person name="Xue Y."/>
            <person name="Chen W."/>
        </authorList>
    </citation>
    <scope>NUCLEOTIDE SEQUENCE [LARGE SCALE GENOMIC DNA]</scope>
    <source>
        <strain evidence="2 3">FZJTZ9M6.scaf</strain>
    </source>
</reference>
<accession>A0ABD6J7S3</accession>
<gene>
    <name evidence="2" type="ORF">FYL10_09195</name>
</gene>
<evidence type="ECO:0000313" key="2">
    <source>
        <dbReference type="EMBL" id="MYY73808.1"/>
    </source>
</evidence>
<keyword evidence="1" id="KW-0472">Membrane</keyword>
<keyword evidence="1" id="KW-0812">Transmembrane</keyword>
<evidence type="ECO:0000256" key="1">
    <source>
        <dbReference type="SAM" id="Phobius"/>
    </source>
</evidence>
<dbReference type="AlphaFoldDB" id="A0ABD6J7S3"/>
<dbReference type="RefSeq" id="WP_161011064.1">
    <property type="nucleotide sequence ID" value="NZ_VSTR01000023.1"/>
</dbReference>
<dbReference type="Proteomes" id="UP000470980">
    <property type="component" value="Unassembled WGS sequence"/>
</dbReference>
<dbReference type="Gene3D" id="3.90.20.10">
    <property type="match status" value="1"/>
</dbReference>
<comment type="caution">
    <text evidence="2">The sequence shown here is derived from an EMBL/GenBank/DDBJ whole genome shotgun (WGS) entry which is preliminary data.</text>
</comment>
<proteinExistence type="predicted"/>